<evidence type="ECO:0000313" key="1">
    <source>
        <dbReference type="EMBL" id="MBP2397567.1"/>
    </source>
</evidence>
<name>A0ABS4XM67_GLUPR</name>
<dbReference type="Proteomes" id="UP001195422">
    <property type="component" value="Unassembled WGS sequence"/>
</dbReference>
<sequence>MTQNSKYSVDRLEGTVLERMWRSVIMSYPNFGGQKQFQSAGYQAYEASKFAAGLLGNNFDHVDEYIARWIAAGFTPELYWALNESLGEAVKSARRRCVGTAGEHVLEQRLRRLGVLAPNPRRGQSYIELQKAESVGGVFKRIERRYPEHIVQLVPEEWEAFPPLMLFARPSVALAQFISAAPVPQMS</sequence>
<reference evidence="1 2" key="1">
    <citation type="submission" date="2021-03" db="EMBL/GenBank/DDBJ databases">
        <title>Sequencing the genomes of 1000 actinobacteria strains.</title>
        <authorList>
            <person name="Klenk H.-P."/>
        </authorList>
    </citation>
    <scope>NUCLEOTIDE SEQUENCE [LARGE SCALE GENOMIC DNA]</scope>
    <source>
        <strain evidence="1 2">DSM 20168</strain>
    </source>
</reference>
<evidence type="ECO:0000313" key="2">
    <source>
        <dbReference type="Proteomes" id="UP001195422"/>
    </source>
</evidence>
<dbReference type="EMBL" id="JAGIOJ010000001">
    <property type="protein sequence ID" value="MBP2397567.1"/>
    <property type="molecule type" value="Genomic_DNA"/>
</dbReference>
<protein>
    <submittedName>
        <fullName evidence="1">Uncharacterized protein</fullName>
    </submittedName>
</protein>
<gene>
    <name evidence="1" type="ORF">JOF39_000648</name>
</gene>
<comment type="caution">
    <text evidence="1">The sequence shown here is derived from an EMBL/GenBank/DDBJ whole genome shotgun (WGS) entry which is preliminary data.</text>
</comment>
<dbReference type="RefSeq" id="WP_188947029.1">
    <property type="nucleotide sequence ID" value="NZ_BMPH01000002.1"/>
</dbReference>
<proteinExistence type="predicted"/>
<keyword evidence="2" id="KW-1185">Reference proteome</keyword>
<organism evidence="1 2">
    <name type="scientific">Glutamicibacter protophormiae</name>
    <name type="common">Brevibacterium protophormiae</name>
    <dbReference type="NCBI Taxonomy" id="37930"/>
    <lineage>
        <taxon>Bacteria</taxon>
        <taxon>Bacillati</taxon>
        <taxon>Actinomycetota</taxon>
        <taxon>Actinomycetes</taxon>
        <taxon>Micrococcales</taxon>
        <taxon>Micrococcaceae</taxon>
        <taxon>Glutamicibacter</taxon>
    </lineage>
</organism>
<accession>A0ABS4XM67</accession>